<evidence type="ECO:0000313" key="1">
    <source>
        <dbReference type="EMBL" id="EHB93171.1"/>
    </source>
</evidence>
<evidence type="ECO:0000313" key="2">
    <source>
        <dbReference type="Proteomes" id="UP000006008"/>
    </source>
</evidence>
<accession>G5H677</accession>
<dbReference type="AlphaFoldDB" id="G5H677"/>
<dbReference type="EMBL" id="ADLD01000004">
    <property type="protein sequence ID" value="EHB93171.1"/>
    <property type="molecule type" value="Genomic_DNA"/>
</dbReference>
<dbReference type="GeneID" id="92816859"/>
<dbReference type="Proteomes" id="UP000006008">
    <property type="component" value="Unassembled WGS sequence"/>
</dbReference>
<gene>
    <name evidence="1" type="ORF">HMPREF9450_00437</name>
</gene>
<dbReference type="HOGENOM" id="CLU_2271442_0_0_10"/>
<name>G5H677_9BACT</name>
<organism evidence="1 2">
    <name type="scientific">Alistipes indistinctus YIT 12060</name>
    <dbReference type="NCBI Taxonomy" id="742725"/>
    <lineage>
        <taxon>Bacteria</taxon>
        <taxon>Pseudomonadati</taxon>
        <taxon>Bacteroidota</taxon>
        <taxon>Bacteroidia</taxon>
        <taxon>Bacteroidales</taxon>
        <taxon>Rikenellaceae</taxon>
        <taxon>Alistipes</taxon>
    </lineage>
</organism>
<protein>
    <submittedName>
        <fullName evidence="1">Uncharacterized protein</fullName>
    </submittedName>
</protein>
<keyword evidence="2" id="KW-1185">Reference proteome</keyword>
<reference evidence="1 2" key="1">
    <citation type="submission" date="2011-08" db="EMBL/GenBank/DDBJ databases">
        <title>The Genome Sequence of Alistipes indistinctus YIT 12060.</title>
        <authorList>
            <consortium name="The Broad Institute Genome Sequencing Platform"/>
            <person name="Earl A."/>
            <person name="Ward D."/>
            <person name="Feldgarden M."/>
            <person name="Gevers D."/>
            <person name="Morotomi M."/>
            <person name="Young S.K."/>
            <person name="Zeng Q."/>
            <person name="Gargeya S."/>
            <person name="Fitzgerald M."/>
            <person name="Haas B."/>
            <person name="Abouelleil A."/>
            <person name="Alvarado L."/>
            <person name="Arachchi H.M."/>
            <person name="Berlin A."/>
            <person name="Brown A."/>
            <person name="Chapman S.B."/>
            <person name="Chen Z."/>
            <person name="Dunbar C."/>
            <person name="Freedman E."/>
            <person name="Gearin G."/>
            <person name="Gellesch M."/>
            <person name="Goldberg J."/>
            <person name="Griggs A."/>
            <person name="Gujja S."/>
            <person name="Heiman D."/>
            <person name="Howarth C."/>
            <person name="Larson L."/>
            <person name="Lui A."/>
            <person name="MacDonald P.J.P."/>
            <person name="Montmayeur A."/>
            <person name="Murphy C."/>
            <person name="Neiman D."/>
            <person name="Pearson M."/>
            <person name="Priest M."/>
            <person name="Roberts A."/>
            <person name="Saif S."/>
            <person name="Shea T."/>
            <person name="Shenoy N."/>
            <person name="Sisk P."/>
            <person name="Stolte C."/>
            <person name="Sykes S."/>
            <person name="Wortman J."/>
            <person name="Nusbaum C."/>
            <person name="Birren B."/>
        </authorList>
    </citation>
    <scope>NUCLEOTIDE SEQUENCE [LARGE SCALE GENOMIC DNA]</scope>
    <source>
        <strain evidence="1 2">YIT 12060</strain>
    </source>
</reference>
<sequence>MKDIYTNLLRLALAAGLTQRELFIEKVSAFLSEKTDSSPENGERIAAGLVSLAESLKDELFLREIFAAQSRSGSDPDGTLASRIEELNETLRELTAALKQHP</sequence>
<proteinExistence type="predicted"/>
<dbReference type="PATRIC" id="fig|742725.3.peg.483"/>
<comment type="caution">
    <text evidence="1">The sequence shown here is derived from an EMBL/GenBank/DDBJ whole genome shotgun (WGS) entry which is preliminary data.</text>
</comment>
<dbReference type="RefSeq" id="WP_009133243.1">
    <property type="nucleotide sequence ID" value="NZ_CP102250.1"/>
</dbReference>